<dbReference type="InterPro" id="IPR013360">
    <property type="entry name" value="Pilus_4_PilW"/>
</dbReference>
<name>A0A9J6PKN6_9GAMM</name>
<accession>A0A9J6PKN6</accession>
<evidence type="ECO:0000256" key="1">
    <source>
        <dbReference type="ARBA" id="ARBA00022737"/>
    </source>
</evidence>
<sequence length="244" mass="27059">MRNGLLYALLSAFLVSGCVTDPSADASAQTRLQLGLEYLARGDIAAAQRNLERADAALPQDYRMQLAMARLYQMTGDNPLAQLRYDRALKLAPLNSFVVNNYGAFLCGLGQYDAAQQQFSQAQRLPQSGARADSFENAGYCYLNAGELEQARRSLLLAVQADGQKGAPVLAEAEKRFGKEERAEARLLLDVYQHSLPASAESLWLEIRFAALVKRSADVKRYGTQLARNFPHSIQHQHFLANEY</sequence>
<dbReference type="PANTHER" id="PTHR44227:SF3">
    <property type="entry name" value="PROTEIN O-MANNOSYL-TRANSFERASE TMTC4"/>
    <property type="match status" value="1"/>
</dbReference>
<organism evidence="4 5">
    <name type="scientific">Winslowiella arboricola</name>
    <dbReference type="NCBI Taxonomy" id="2978220"/>
    <lineage>
        <taxon>Bacteria</taxon>
        <taxon>Pseudomonadati</taxon>
        <taxon>Pseudomonadota</taxon>
        <taxon>Gammaproteobacteria</taxon>
        <taxon>Enterobacterales</taxon>
        <taxon>Erwiniaceae</taxon>
        <taxon>Winslowiella</taxon>
    </lineage>
</organism>
<keyword evidence="5" id="KW-1185">Reference proteome</keyword>
<dbReference type="PROSITE" id="PS51257">
    <property type="entry name" value="PROKAR_LIPOPROTEIN"/>
    <property type="match status" value="1"/>
</dbReference>
<evidence type="ECO:0000256" key="3">
    <source>
        <dbReference type="PROSITE-ProRule" id="PRU00339"/>
    </source>
</evidence>
<dbReference type="InterPro" id="IPR019734">
    <property type="entry name" value="TPR_rpt"/>
</dbReference>
<dbReference type="Pfam" id="PF13181">
    <property type="entry name" value="TPR_8"/>
    <property type="match status" value="1"/>
</dbReference>
<proteinExistence type="predicted"/>
<dbReference type="PROSITE" id="PS50005">
    <property type="entry name" value="TPR"/>
    <property type="match status" value="1"/>
</dbReference>
<evidence type="ECO:0000256" key="2">
    <source>
        <dbReference type="ARBA" id="ARBA00022803"/>
    </source>
</evidence>
<dbReference type="Pfam" id="PF13431">
    <property type="entry name" value="TPR_17"/>
    <property type="match status" value="1"/>
</dbReference>
<evidence type="ECO:0000313" key="4">
    <source>
        <dbReference type="EMBL" id="MCU5777310.1"/>
    </source>
</evidence>
<gene>
    <name evidence="4" type="primary">pilW</name>
    <name evidence="4" type="ORF">N5923_07385</name>
</gene>
<keyword evidence="2 3" id="KW-0802">TPR repeat</keyword>
<comment type="caution">
    <text evidence="4">The sequence shown here is derived from an EMBL/GenBank/DDBJ whole genome shotgun (WGS) entry which is preliminary data.</text>
</comment>
<dbReference type="SMART" id="SM00028">
    <property type="entry name" value="TPR"/>
    <property type="match status" value="4"/>
</dbReference>
<reference evidence="4" key="1">
    <citation type="submission" date="2022-09" db="EMBL/GenBank/DDBJ databases">
        <title>Winslowiella arboricola sp. nov., isolated from bleeding cankers on broadleaf hosts.</title>
        <authorList>
            <person name="Brady C."/>
            <person name="Kaur S."/>
            <person name="Crampton B."/>
            <person name="Maddock D."/>
            <person name="Arnold D."/>
            <person name="Denman S."/>
        </authorList>
    </citation>
    <scope>NUCLEOTIDE SEQUENCE</scope>
    <source>
        <strain evidence="4">BAC 15a-03b</strain>
    </source>
</reference>
<dbReference type="PANTHER" id="PTHR44227">
    <property type="match status" value="1"/>
</dbReference>
<protein>
    <submittedName>
        <fullName evidence="4">Type IV pilus biogenesis/stability protein PilW</fullName>
    </submittedName>
</protein>
<dbReference type="InterPro" id="IPR052346">
    <property type="entry name" value="O-mannosyl-transferase_TMTC"/>
</dbReference>
<dbReference type="AlphaFoldDB" id="A0A9J6PKN6"/>
<dbReference type="SUPFAM" id="SSF48452">
    <property type="entry name" value="TPR-like"/>
    <property type="match status" value="1"/>
</dbReference>
<dbReference type="RefSeq" id="WP_267143270.1">
    <property type="nucleotide sequence ID" value="NZ_JAODIL010000076.1"/>
</dbReference>
<feature type="repeat" description="TPR" evidence="3">
    <location>
        <begin position="28"/>
        <end position="61"/>
    </location>
</feature>
<dbReference type="EMBL" id="JAODIM010000038">
    <property type="protein sequence ID" value="MCU5777310.1"/>
    <property type="molecule type" value="Genomic_DNA"/>
</dbReference>
<evidence type="ECO:0000313" key="5">
    <source>
        <dbReference type="Proteomes" id="UP001064262"/>
    </source>
</evidence>
<dbReference type="Proteomes" id="UP001064262">
    <property type="component" value="Unassembled WGS sequence"/>
</dbReference>
<dbReference type="InterPro" id="IPR011990">
    <property type="entry name" value="TPR-like_helical_dom_sf"/>
</dbReference>
<dbReference type="NCBIfam" id="TIGR02521">
    <property type="entry name" value="type_IV_pilW"/>
    <property type="match status" value="1"/>
</dbReference>
<keyword evidence="1" id="KW-0677">Repeat</keyword>
<dbReference type="Gene3D" id="1.25.40.10">
    <property type="entry name" value="Tetratricopeptide repeat domain"/>
    <property type="match status" value="1"/>
</dbReference>